<dbReference type="GO" id="GO:0016787">
    <property type="term" value="F:hydrolase activity"/>
    <property type="evidence" value="ECO:0007669"/>
    <property type="project" value="UniProtKB-KW"/>
</dbReference>
<dbReference type="RefSeq" id="WP_026681622.1">
    <property type="nucleotide sequence ID" value="NZ_CP115959.1"/>
</dbReference>
<dbReference type="EMBL" id="JAGSOT010000018">
    <property type="protein sequence ID" value="MBR7795969.1"/>
    <property type="molecule type" value="Genomic_DNA"/>
</dbReference>
<evidence type="ECO:0000259" key="1">
    <source>
        <dbReference type="Pfam" id="PF12146"/>
    </source>
</evidence>
<evidence type="ECO:0000313" key="2">
    <source>
        <dbReference type="EMBL" id="MBR7795969.1"/>
    </source>
</evidence>
<sequence>MNLKNTFWYTSPDNVDIFVQKWEPKKQAKAVIQIAHGMMEHIERYENFASYLTSQGFIVYGNDHRGHGRTGERQGKLGYFADSHGFFRTADDLVQLSKQIKASHPTLPLFLIGHSMGSFLIRIFIQQNSSLVDGAILSGTGHFPRLKTIAGKQLASFFSPKKEAPWMNKLVFGTYNKKIADASTGYEWLSSDHVTVQKYVKDPFTGFIPTGRFFFDLMEGLLTMQKTSNNKHIRHNFPLLILSGDCDPVGNYEKGIWKTARLFEKAGLESITTMVFTNGRHELLNEANKEEVYTAINSWLQANISSI</sequence>
<name>A0A941DRW9_9BACI</name>
<accession>A0A941DRW9</accession>
<dbReference type="InterPro" id="IPR022742">
    <property type="entry name" value="Hydrolase_4"/>
</dbReference>
<dbReference type="InterPro" id="IPR051044">
    <property type="entry name" value="MAG_DAG_Lipase"/>
</dbReference>
<dbReference type="SUPFAM" id="SSF53474">
    <property type="entry name" value="alpha/beta-Hydrolases"/>
    <property type="match status" value="1"/>
</dbReference>
<protein>
    <submittedName>
        <fullName evidence="2">Alpha/beta hydrolase</fullName>
    </submittedName>
</protein>
<keyword evidence="3" id="KW-1185">Reference proteome</keyword>
<feature type="domain" description="Serine aminopeptidase S33" evidence="1">
    <location>
        <begin position="27"/>
        <end position="287"/>
    </location>
</feature>
<comment type="caution">
    <text evidence="2">The sequence shown here is derived from an EMBL/GenBank/DDBJ whole genome shotgun (WGS) entry which is preliminary data.</text>
</comment>
<reference evidence="2" key="1">
    <citation type="submission" date="2021-04" db="EMBL/GenBank/DDBJ databases">
        <title>Isolation and polyphasic classification of algal microorganism.</title>
        <authorList>
            <person name="Wang S."/>
        </authorList>
    </citation>
    <scope>NUCLEOTIDE SEQUENCE</scope>
    <source>
        <strain evidence="2">720a</strain>
    </source>
</reference>
<dbReference type="PANTHER" id="PTHR11614">
    <property type="entry name" value="PHOSPHOLIPASE-RELATED"/>
    <property type="match status" value="1"/>
</dbReference>
<dbReference type="Proteomes" id="UP000675284">
    <property type="component" value="Unassembled WGS sequence"/>
</dbReference>
<evidence type="ECO:0000313" key="3">
    <source>
        <dbReference type="Proteomes" id="UP000675284"/>
    </source>
</evidence>
<keyword evidence="2" id="KW-0378">Hydrolase</keyword>
<proteinExistence type="predicted"/>
<gene>
    <name evidence="2" type="ORF">KCX74_07915</name>
</gene>
<dbReference type="InterPro" id="IPR029058">
    <property type="entry name" value="AB_hydrolase_fold"/>
</dbReference>
<dbReference type="AlphaFoldDB" id="A0A941DRW9"/>
<dbReference type="Gene3D" id="3.40.50.1820">
    <property type="entry name" value="alpha/beta hydrolase"/>
    <property type="match status" value="1"/>
</dbReference>
<dbReference type="Pfam" id="PF12146">
    <property type="entry name" value="Hydrolase_4"/>
    <property type="match status" value="1"/>
</dbReference>
<organism evidence="2 3">
    <name type="scientific">Virgibacillus salarius</name>
    <dbReference type="NCBI Taxonomy" id="447199"/>
    <lineage>
        <taxon>Bacteria</taxon>
        <taxon>Bacillati</taxon>
        <taxon>Bacillota</taxon>
        <taxon>Bacilli</taxon>
        <taxon>Bacillales</taxon>
        <taxon>Bacillaceae</taxon>
        <taxon>Virgibacillus</taxon>
    </lineage>
</organism>